<dbReference type="OrthoDB" id="9797674at2"/>
<dbReference type="RefSeq" id="WP_105190930.1">
    <property type="nucleotide sequence ID" value="NZ_PTQZ01000004.1"/>
</dbReference>
<dbReference type="PANTHER" id="PTHR22777">
    <property type="entry name" value="HEMOLYSIN-RELATED"/>
    <property type="match status" value="1"/>
</dbReference>
<dbReference type="Pfam" id="PF03471">
    <property type="entry name" value="CorC_HlyC"/>
    <property type="match status" value="1"/>
</dbReference>
<dbReference type="SMART" id="SM01091">
    <property type="entry name" value="CorC_HlyC"/>
    <property type="match status" value="1"/>
</dbReference>
<evidence type="ECO:0000256" key="3">
    <source>
        <dbReference type="ARBA" id="ARBA00022475"/>
    </source>
</evidence>
<organism evidence="9 10">
    <name type="scientific">Amnimonas aquatica</name>
    <dbReference type="NCBI Taxonomy" id="2094561"/>
    <lineage>
        <taxon>Bacteria</taxon>
        <taxon>Pseudomonadati</taxon>
        <taxon>Pseudomonadota</taxon>
        <taxon>Gammaproteobacteria</taxon>
        <taxon>Moraxellales</taxon>
        <taxon>Moraxellaceae</taxon>
        <taxon>Amnimonas</taxon>
    </lineage>
</organism>
<evidence type="ECO:0000256" key="2">
    <source>
        <dbReference type="ARBA" id="ARBA00006337"/>
    </source>
</evidence>
<keyword evidence="7" id="KW-0812">Transmembrane</keyword>
<keyword evidence="10" id="KW-1185">Reference proteome</keyword>
<keyword evidence="3" id="KW-1003">Cell membrane</keyword>
<dbReference type="PROSITE" id="PS51371">
    <property type="entry name" value="CBS"/>
    <property type="match status" value="2"/>
</dbReference>
<dbReference type="Proteomes" id="UP000243900">
    <property type="component" value="Unassembled WGS sequence"/>
</dbReference>
<dbReference type="InterPro" id="IPR046342">
    <property type="entry name" value="CBS_dom_sf"/>
</dbReference>
<feature type="transmembrane region" description="Helical" evidence="7">
    <location>
        <begin position="6"/>
        <end position="26"/>
    </location>
</feature>
<dbReference type="SUPFAM" id="SSF54631">
    <property type="entry name" value="CBS-domain pair"/>
    <property type="match status" value="1"/>
</dbReference>
<gene>
    <name evidence="9" type="ORF">C5O18_00505</name>
</gene>
<sequence>MPLPDLLAGLLAALIAAGLLLVWLLWRNPHWLHRLALDLGQRQAVRRWLGQLVGKLLLPPLHQRLLLGLLDLDRCTVNDIMIPRQAVAGIDLDADIADILQALRTTQHTRLPVFHGDLNHTVGILHVRNAARSLGQGDLSKADITRYMRSPYFLPERTPLPAQLLEFQKHRRRLGLVVDEYGDVQGIVTLEAILEELVGEFTTRSTDSHPDITTEGDGSVLVDGAASLRAINRTLGWTLPVDGPRTLNGLLLEQLEEIPEGPLCLTLEGYRIEVTTLRGNLVGQARIRELPAD</sequence>
<feature type="domain" description="CBS" evidence="8">
    <location>
        <begin position="147"/>
        <end position="203"/>
    </location>
</feature>
<evidence type="ECO:0000256" key="7">
    <source>
        <dbReference type="SAM" id="Phobius"/>
    </source>
</evidence>
<dbReference type="PANTHER" id="PTHR22777:SF32">
    <property type="entry name" value="UPF0053 INNER MEMBRANE PROTEIN YFJD"/>
    <property type="match status" value="1"/>
</dbReference>
<dbReference type="EMBL" id="PTQZ01000004">
    <property type="protein sequence ID" value="PQA52227.1"/>
    <property type="molecule type" value="Genomic_DNA"/>
</dbReference>
<accession>A0A2P6AVC0</accession>
<dbReference type="InterPro" id="IPR016169">
    <property type="entry name" value="FAD-bd_PCMH_sub2"/>
</dbReference>
<keyword evidence="7" id="KW-1133">Transmembrane helix</keyword>
<dbReference type="CDD" id="cd04590">
    <property type="entry name" value="CBS_pair_CorC_HlyC_assoc"/>
    <property type="match status" value="1"/>
</dbReference>
<dbReference type="InterPro" id="IPR044751">
    <property type="entry name" value="Ion_transp-like_CBS"/>
</dbReference>
<dbReference type="AlphaFoldDB" id="A0A2P6AVC0"/>
<comment type="subcellular location">
    <subcellularLocation>
        <location evidence="1">Cell membrane</location>
        <topology evidence="1">Multi-pass membrane protein</topology>
    </subcellularLocation>
</comment>
<evidence type="ECO:0000313" key="10">
    <source>
        <dbReference type="Proteomes" id="UP000243900"/>
    </source>
</evidence>
<comment type="similarity">
    <text evidence="2">Belongs to the UPF0053 family.</text>
</comment>
<evidence type="ECO:0000259" key="8">
    <source>
        <dbReference type="PROSITE" id="PS51371"/>
    </source>
</evidence>
<dbReference type="GO" id="GO:0050660">
    <property type="term" value="F:flavin adenine dinucleotide binding"/>
    <property type="evidence" value="ECO:0007669"/>
    <property type="project" value="InterPro"/>
</dbReference>
<comment type="caution">
    <text evidence="9">The sequence shown here is derived from an EMBL/GenBank/DDBJ whole genome shotgun (WGS) entry which is preliminary data.</text>
</comment>
<keyword evidence="7" id="KW-0472">Membrane</keyword>
<feature type="domain" description="CBS" evidence="8">
    <location>
        <begin position="81"/>
        <end position="140"/>
    </location>
</feature>
<dbReference type="Pfam" id="PF00571">
    <property type="entry name" value="CBS"/>
    <property type="match status" value="2"/>
</dbReference>
<proteinExistence type="inferred from homology"/>
<evidence type="ECO:0000256" key="6">
    <source>
        <dbReference type="PROSITE-ProRule" id="PRU00703"/>
    </source>
</evidence>
<dbReference type="InterPro" id="IPR000644">
    <property type="entry name" value="CBS_dom"/>
</dbReference>
<keyword evidence="4" id="KW-0677">Repeat</keyword>
<dbReference type="SUPFAM" id="SSF56176">
    <property type="entry name" value="FAD-binding/transporter-associated domain-like"/>
    <property type="match status" value="1"/>
</dbReference>
<dbReference type="GO" id="GO:0005886">
    <property type="term" value="C:plasma membrane"/>
    <property type="evidence" value="ECO:0007669"/>
    <property type="project" value="UniProtKB-SubCell"/>
</dbReference>
<name>A0A2P6AVC0_9GAMM</name>
<protein>
    <recommendedName>
        <fullName evidence="8">CBS domain-containing protein</fullName>
    </recommendedName>
</protein>
<evidence type="ECO:0000313" key="9">
    <source>
        <dbReference type="EMBL" id="PQA52227.1"/>
    </source>
</evidence>
<dbReference type="Gene3D" id="3.10.580.10">
    <property type="entry name" value="CBS-domain"/>
    <property type="match status" value="1"/>
</dbReference>
<evidence type="ECO:0000256" key="4">
    <source>
        <dbReference type="ARBA" id="ARBA00022737"/>
    </source>
</evidence>
<reference evidence="10" key="1">
    <citation type="submission" date="2018-02" db="EMBL/GenBank/DDBJ databases">
        <title>Genome sequencing of Solimonas sp. HR-BB.</title>
        <authorList>
            <person name="Lee Y."/>
            <person name="Jeon C.O."/>
        </authorList>
    </citation>
    <scope>NUCLEOTIDE SEQUENCE [LARGE SCALE GENOMIC DNA]</scope>
    <source>
        <strain evidence="10">HR-E</strain>
    </source>
</reference>
<keyword evidence="5 6" id="KW-0129">CBS domain</keyword>
<evidence type="ECO:0000256" key="5">
    <source>
        <dbReference type="ARBA" id="ARBA00023122"/>
    </source>
</evidence>
<dbReference type="InterPro" id="IPR036318">
    <property type="entry name" value="FAD-bd_PCMH-like_sf"/>
</dbReference>
<dbReference type="Gene3D" id="3.30.465.10">
    <property type="match status" value="1"/>
</dbReference>
<evidence type="ECO:0000256" key="1">
    <source>
        <dbReference type="ARBA" id="ARBA00004651"/>
    </source>
</evidence>
<dbReference type="InterPro" id="IPR005170">
    <property type="entry name" value="Transptr-assoc_dom"/>
</dbReference>